<dbReference type="RefSeq" id="WP_310341675.1">
    <property type="nucleotide sequence ID" value="NZ_JAVDXO010000003.1"/>
</dbReference>
<dbReference type="Proteomes" id="UP001268089">
    <property type="component" value="Unassembled WGS sequence"/>
</dbReference>
<dbReference type="Gene3D" id="1.10.287.470">
    <property type="entry name" value="Helix hairpin bin"/>
    <property type="match status" value="1"/>
</dbReference>
<dbReference type="Gene3D" id="2.40.30.170">
    <property type="match status" value="1"/>
</dbReference>
<proteinExistence type="inferred from homology"/>
<evidence type="ECO:0000313" key="6">
    <source>
        <dbReference type="Proteomes" id="UP001268089"/>
    </source>
</evidence>
<evidence type="ECO:0000256" key="1">
    <source>
        <dbReference type="ARBA" id="ARBA00009477"/>
    </source>
</evidence>
<evidence type="ECO:0000259" key="4">
    <source>
        <dbReference type="Pfam" id="PF25989"/>
    </source>
</evidence>
<dbReference type="InterPro" id="IPR058637">
    <property type="entry name" value="YknX-like_C"/>
</dbReference>
<keyword evidence="6" id="KW-1185">Reference proteome</keyword>
<organism evidence="5 6">
    <name type="scientific">Rhodoferax saidenbachensis</name>
    <dbReference type="NCBI Taxonomy" id="1484693"/>
    <lineage>
        <taxon>Bacteria</taxon>
        <taxon>Pseudomonadati</taxon>
        <taxon>Pseudomonadota</taxon>
        <taxon>Betaproteobacteria</taxon>
        <taxon>Burkholderiales</taxon>
        <taxon>Comamonadaceae</taxon>
        <taxon>Rhodoferax</taxon>
    </lineage>
</organism>
<evidence type="ECO:0000313" key="5">
    <source>
        <dbReference type="EMBL" id="MDR7306504.1"/>
    </source>
</evidence>
<comment type="similarity">
    <text evidence="1">Belongs to the membrane fusion protein (MFP) (TC 8.A.1) family.</text>
</comment>
<evidence type="ECO:0000256" key="2">
    <source>
        <dbReference type="SAM" id="SignalP"/>
    </source>
</evidence>
<dbReference type="NCBIfam" id="TIGR01730">
    <property type="entry name" value="RND_mfp"/>
    <property type="match status" value="1"/>
</dbReference>
<dbReference type="PANTHER" id="PTHR30469">
    <property type="entry name" value="MULTIDRUG RESISTANCE PROTEIN MDTA"/>
    <property type="match status" value="1"/>
</dbReference>
<gene>
    <name evidence="5" type="ORF">J2X15_001787</name>
</gene>
<keyword evidence="2" id="KW-0732">Signal</keyword>
<dbReference type="PANTHER" id="PTHR30469:SF15">
    <property type="entry name" value="HLYD FAMILY OF SECRETION PROTEINS"/>
    <property type="match status" value="1"/>
</dbReference>
<dbReference type="InterPro" id="IPR058647">
    <property type="entry name" value="BSH_CzcB-like"/>
</dbReference>
<feature type="domain" description="CzcB-like barrel-sandwich hybrid" evidence="3">
    <location>
        <begin position="81"/>
        <end position="220"/>
    </location>
</feature>
<sequence>MNRLLNRLPFQPLTLGLMAAGLLTLAGLGLFATRSQAADTAKPGAATATKPSLTVTTTQAQSGMLPIKLAANGSVAAWQEASVGTEVSGLRVQELHAAVGDYVQRGQVLATFAAESVQADVALARAAVSEAQANAAEALANADRARAVQGTGALSAQQVNQYLTGELTAKARVESAKAQLDSQLLRLKHTQLLSPDSGTISSRTASVGSVVGAGTELFKLIRQSRLEWRGEVTSAELGRITVGTNVVVTSPTGAQYKGRVRMLAPTVDAATRNGLVYVDLNGAVAGTKATPGAFKPGMYARGEFELGSSGALTVPQTAVVVRDGFSYVYRVGADNRIAQLKVQTGRVVGDQIEVQSGVKPEDKLVAVGGSFLSEGDLVKVVEAPKAASKPKEAVAPEKTAQAATK</sequence>
<dbReference type="EMBL" id="JAVDXO010000003">
    <property type="protein sequence ID" value="MDR7306504.1"/>
    <property type="molecule type" value="Genomic_DNA"/>
</dbReference>
<feature type="chain" id="PRO_5045450176" evidence="2">
    <location>
        <begin position="38"/>
        <end position="405"/>
    </location>
</feature>
<protein>
    <submittedName>
        <fullName evidence="5">RND family efflux transporter MFP subunit</fullName>
    </submittedName>
</protein>
<dbReference type="Gene3D" id="2.40.50.100">
    <property type="match status" value="1"/>
</dbReference>
<comment type="caution">
    <text evidence="5">The sequence shown here is derived from an EMBL/GenBank/DDBJ whole genome shotgun (WGS) entry which is preliminary data.</text>
</comment>
<name>A0ABU1ZLV6_9BURK</name>
<dbReference type="InterPro" id="IPR006143">
    <property type="entry name" value="RND_pump_MFP"/>
</dbReference>
<dbReference type="SUPFAM" id="SSF111369">
    <property type="entry name" value="HlyD-like secretion proteins"/>
    <property type="match status" value="1"/>
</dbReference>
<dbReference type="Gene3D" id="2.40.420.20">
    <property type="match status" value="1"/>
</dbReference>
<reference evidence="5 6" key="1">
    <citation type="submission" date="2023-07" db="EMBL/GenBank/DDBJ databases">
        <title>Sorghum-associated microbial communities from plants grown in Nebraska, USA.</title>
        <authorList>
            <person name="Schachtman D."/>
        </authorList>
    </citation>
    <scope>NUCLEOTIDE SEQUENCE [LARGE SCALE GENOMIC DNA]</scope>
    <source>
        <strain evidence="5 6">BE308</strain>
    </source>
</reference>
<feature type="signal peptide" evidence="2">
    <location>
        <begin position="1"/>
        <end position="37"/>
    </location>
</feature>
<accession>A0ABU1ZLV6</accession>
<dbReference type="Pfam" id="PF25973">
    <property type="entry name" value="BSH_CzcB"/>
    <property type="match status" value="1"/>
</dbReference>
<evidence type="ECO:0000259" key="3">
    <source>
        <dbReference type="Pfam" id="PF25973"/>
    </source>
</evidence>
<dbReference type="Pfam" id="PF25989">
    <property type="entry name" value="YknX_C"/>
    <property type="match status" value="1"/>
</dbReference>
<feature type="domain" description="YknX-like C-terminal permuted SH3-like" evidence="4">
    <location>
        <begin position="311"/>
        <end position="380"/>
    </location>
</feature>